<dbReference type="InterPro" id="IPR045047">
    <property type="entry name" value="Ard1-like"/>
</dbReference>
<feature type="region of interest" description="Disordered" evidence="3">
    <location>
        <begin position="1"/>
        <end position="32"/>
    </location>
</feature>
<feature type="domain" description="N-acetyltransferase" evidence="4">
    <location>
        <begin position="31"/>
        <end position="176"/>
    </location>
</feature>
<dbReference type="PROSITE" id="PS51186">
    <property type="entry name" value="GNAT"/>
    <property type="match status" value="1"/>
</dbReference>
<accession>A0A1I2T5I8</accession>
<dbReference type="AlphaFoldDB" id="A0A1I2T5I8"/>
<dbReference type="GO" id="GO:0004596">
    <property type="term" value="F:protein-N-terminal amino-acid acetyltransferase activity"/>
    <property type="evidence" value="ECO:0007669"/>
    <property type="project" value="InterPro"/>
</dbReference>
<dbReference type="Proteomes" id="UP000198876">
    <property type="component" value="Unassembled WGS sequence"/>
</dbReference>
<keyword evidence="2" id="KW-0012">Acyltransferase</keyword>
<dbReference type="EMBL" id="FOOQ01000002">
    <property type="protein sequence ID" value="SFG60325.1"/>
    <property type="molecule type" value="Genomic_DNA"/>
</dbReference>
<evidence type="ECO:0000313" key="5">
    <source>
        <dbReference type="EMBL" id="SFG60325.1"/>
    </source>
</evidence>
<dbReference type="SUPFAM" id="SSF55729">
    <property type="entry name" value="Acyl-CoA N-acyltransferases (Nat)"/>
    <property type="match status" value="1"/>
</dbReference>
<dbReference type="PANTHER" id="PTHR23091:SF4">
    <property type="entry name" value="N-TERMINAL AMINO-ACID N(ALPHA)-ACETYLTRANSFERASE NATA"/>
    <property type="match status" value="1"/>
</dbReference>
<organism evidence="5 6">
    <name type="scientific">Halopelagius inordinatus</name>
    <dbReference type="NCBI Taxonomy" id="553467"/>
    <lineage>
        <taxon>Archaea</taxon>
        <taxon>Methanobacteriati</taxon>
        <taxon>Methanobacteriota</taxon>
        <taxon>Stenosarchaea group</taxon>
        <taxon>Halobacteria</taxon>
        <taxon>Halobacteriales</taxon>
        <taxon>Haloferacaceae</taxon>
    </lineage>
</organism>
<keyword evidence="6" id="KW-1185">Reference proteome</keyword>
<dbReference type="GO" id="GO:0031415">
    <property type="term" value="C:NatA complex"/>
    <property type="evidence" value="ECO:0007669"/>
    <property type="project" value="InterPro"/>
</dbReference>
<keyword evidence="1 5" id="KW-0808">Transferase</keyword>
<feature type="compositionally biased region" description="Low complexity" evidence="3">
    <location>
        <begin position="18"/>
        <end position="30"/>
    </location>
</feature>
<dbReference type="PANTHER" id="PTHR23091">
    <property type="entry name" value="N-TERMINAL ACETYLTRANSFERASE"/>
    <property type="match status" value="1"/>
</dbReference>
<dbReference type="CDD" id="cd04301">
    <property type="entry name" value="NAT_SF"/>
    <property type="match status" value="1"/>
</dbReference>
<gene>
    <name evidence="5" type="ORF">SAMN04488063_2551</name>
</gene>
<feature type="compositionally biased region" description="Basic and acidic residues" evidence="3">
    <location>
        <begin position="1"/>
        <end position="17"/>
    </location>
</feature>
<evidence type="ECO:0000256" key="3">
    <source>
        <dbReference type="SAM" id="MobiDB-lite"/>
    </source>
</evidence>
<dbReference type="Pfam" id="PF00583">
    <property type="entry name" value="Acetyltransf_1"/>
    <property type="match status" value="1"/>
</dbReference>
<dbReference type="Gene3D" id="3.40.630.30">
    <property type="match status" value="1"/>
</dbReference>
<dbReference type="InterPro" id="IPR000182">
    <property type="entry name" value="GNAT_dom"/>
</dbReference>
<dbReference type="InterPro" id="IPR016181">
    <property type="entry name" value="Acyl_CoA_acyltransferase"/>
</dbReference>
<proteinExistence type="predicted"/>
<dbReference type="NCBIfam" id="TIGR01575">
    <property type="entry name" value="rimI"/>
    <property type="match status" value="1"/>
</dbReference>
<evidence type="ECO:0000256" key="1">
    <source>
        <dbReference type="ARBA" id="ARBA00022679"/>
    </source>
</evidence>
<reference evidence="6" key="1">
    <citation type="submission" date="2016-10" db="EMBL/GenBank/DDBJ databases">
        <authorList>
            <person name="Varghese N."/>
            <person name="Submissions S."/>
        </authorList>
    </citation>
    <scope>NUCLEOTIDE SEQUENCE [LARGE SCALE GENOMIC DNA]</scope>
    <source>
        <strain evidence="6">CGMCC 1.7739</strain>
    </source>
</reference>
<evidence type="ECO:0000256" key="2">
    <source>
        <dbReference type="ARBA" id="ARBA00023315"/>
    </source>
</evidence>
<protein>
    <submittedName>
        <fullName evidence="5">Ribosomal-protein-alanine N-acetyltransferase</fullName>
    </submittedName>
</protein>
<sequence>MNERTGNRDESADRSVRADGSGAGDAAPGDTVVRGATRSDLLDVYRIEKRSFSQPWPYSAFETFLDEPGFLVAVRGPVVVGYVVADVMPNHGRGIGHVKDIAVRPDARGMGLGRYLLERALVAVAIEGATLVKLEVRVGNDAALSLYRDVGFEPARRISGYYSDGEDALVMVLDVDAWRA</sequence>
<evidence type="ECO:0000259" key="4">
    <source>
        <dbReference type="PROSITE" id="PS51186"/>
    </source>
</evidence>
<dbReference type="STRING" id="553467.SAMN04488063_2551"/>
<dbReference type="InterPro" id="IPR006464">
    <property type="entry name" value="AcTrfase_RimI/Ard1"/>
</dbReference>
<name>A0A1I2T5I8_9EURY</name>
<evidence type="ECO:0000313" key="6">
    <source>
        <dbReference type="Proteomes" id="UP000198876"/>
    </source>
</evidence>